<gene>
    <name evidence="1" type="ORF">O6H91_02G152100</name>
</gene>
<organism evidence="1 2">
    <name type="scientific">Diphasiastrum complanatum</name>
    <name type="common">Issler's clubmoss</name>
    <name type="synonym">Lycopodium complanatum</name>
    <dbReference type="NCBI Taxonomy" id="34168"/>
    <lineage>
        <taxon>Eukaryota</taxon>
        <taxon>Viridiplantae</taxon>
        <taxon>Streptophyta</taxon>
        <taxon>Embryophyta</taxon>
        <taxon>Tracheophyta</taxon>
        <taxon>Lycopodiopsida</taxon>
        <taxon>Lycopodiales</taxon>
        <taxon>Lycopodiaceae</taxon>
        <taxon>Lycopodioideae</taxon>
        <taxon>Diphasiastrum</taxon>
    </lineage>
</organism>
<name>A0ACC2EM55_DIPCM</name>
<comment type="caution">
    <text evidence="1">The sequence shown here is derived from an EMBL/GenBank/DDBJ whole genome shotgun (WGS) entry which is preliminary data.</text>
</comment>
<protein>
    <submittedName>
        <fullName evidence="1">Uncharacterized protein</fullName>
    </submittedName>
</protein>
<sequence length="176" mass="19279">MSKRRAMLPLISIHVLLLFLWQIQVFSAAGAGFDGFKDLRMAGFDLLADILGLTNTAEWAAFTIFTPGDTAIALLALTEPISDLIRYHIAPQWLSYKNLTSLPLGTQIGTLLPNNTLLVTSVQDSDLSTDFTLDNVGIILPELYFDERIIVHGISDVMNPLIYGTASSNIMEIPVA</sequence>
<dbReference type="EMBL" id="CM055093">
    <property type="protein sequence ID" value="KAJ7567547.1"/>
    <property type="molecule type" value="Genomic_DNA"/>
</dbReference>
<keyword evidence="2" id="KW-1185">Reference proteome</keyword>
<evidence type="ECO:0000313" key="1">
    <source>
        <dbReference type="EMBL" id="KAJ7567547.1"/>
    </source>
</evidence>
<reference evidence="2" key="1">
    <citation type="journal article" date="2024" name="Proc. Natl. Acad. Sci. U.S.A.">
        <title>Extraordinary preservation of gene collinearity over three hundred million years revealed in homosporous lycophytes.</title>
        <authorList>
            <person name="Li C."/>
            <person name="Wickell D."/>
            <person name="Kuo L.Y."/>
            <person name="Chen X."/>
            <person name="Nie B."/>
            <person name="Liao X."/>
            <person name="Peng D."/>
            <person name="Ji J."/>
            <person name="Jenkins J."/>
            <person name="Williams M."/>
            <person name="Shu S."/>
            <person name="Plott C."/>
            <person name="Barry K."/>
            <person name="Rajasekar S."/>
            <person name="Grimwood J."/>
            <person name="Han X."/>
            <person name="Sun S."/>
            <person name="Hou Z."/>
            <person name="He W."/>
            <person name="Dai G."/>
            <person name="Sun C."/>
            <person name="Schmutz J."/>
            <person name="Leebens-Mack J.H."/>
            <person name="Li F.W."/>
            <person name="Wang L."/>
        </authorList>
    </citation>
    <scope>NUCLEOTIDE SEQUENCE [LARGE SCALE GENOMIC DNA]</scope>
    <source>
        <strain evidence="2">cv. PW_Plant_1</strain>
    </source>
</reference>
<evidence type="ECO:0000313" key="2">
    <source>
        <dbReference type="Proteomes" id="UP001162992"/>
    </source>
</evidence>
<proteinExistence type="predicted"/>
<dbReference type="Proteomes" id="UP001162992">
    <property type="component" value="Chromosome 2"/>
</dbReference>
<accession>A0ACC2EM55</accession>